<dbReference type="VEuPathDB" id="FungiDB:RhiirA1_464203"/>
<dbReference type="EMBL" id="LLXL01002847">
    <property type="protein sequence ID" value="PKK59847.1"/>
    <property type="molecule type" value="Genomic_DNA"/>
</dbReference>
<name>A0A2N1MDY2_9GLOM</name>
<evidence type="ECO:0000313" key="1">
    <source>
        <dbReference type="EMBL" id="PKK59847.1"/>
    </source>
</evidence>
<comment type="caution">
    <text evidence="1">The sequence shown here is derived from an EMBL/GenBank/DDBJ whole genome shotgun (WGS) entry which is preliminary data.</text>
</comment>
<accession>A0A2N1MDY2</accession>
<evidence type="ECO:0000313" key="2">
    <source>
        <dbReference type="Proteomes" id="UP000233469"/>
    </source>
</evidence>
<dbReference type="VEuPathDB" id="FungiDB:RhiirFUN_019280"/>
<sequence>MASFHDFSTLSWEEVVSKLREVDDLCAKCALKQDTLFAHFNFLPDGSSAKSRAYLAFGPLRLLDDSLSEQKCLLRLHLDSLSLTVNSKNDIAIPPVYDHLSYDNHVDDDLSPLPLAIWTSNHKADPYTILNLCTPSLKRTNHSHHFQRNFFQTNFPDSSIITHISAISDAADYDSCAPPPVLSLNNRPVGFLPTTPTLVLLRDDAQNSSYIFTLRTVLDRWIRPARNVGCNRLYSIRRGNCYFLLDPTPDSDNCYSIHTNSPLLSTTDSFQRIHTFIQFWYHQSCFYLGLYFGYPYCKTSAAYIMSQFRHACHIHDKKLIHTPPPLPSPPFTLSCNCVSNRQSDSFYKDVTFRCLGISYHKSYAFHDVLKDDSGLLLARILVSYSAHKSISHPTKKQLARQERHKDLLSDRSKFSRHVVQPNLLDSTMWMAIKDRAIVIPYLLSFNYVYD</sequence>
<organism evidence="1 2">
    <name type="scientific">Rhizophagus irregularis</name>
    <dbReference type="NCBI Taxonomy" id="588596"/>
    <lineage>
        <taxon>Eukaryota</taxon>
        <taxon>Fungi</taxon>
        <taxon>Fungi incertae sedis</taxon>
        <taxon>Mucoromycota</taxon>
        <taxon>Glomeromycotina</taxon>
        <taxon>Glomeromycetes</taxon>
        <taxon>Glomerales</taxon>
        <taxon>Glomeraceae</taxon>
        <taxon>Rhizophagus</taxon>
    </lineage>
</organism>
<gene>
    <name evidence="1" type="ORF">RhiirC2_794234</name>
</gene>
<protein>
    <submittedName>
        <fullName evidence="1">Uncharacterized protein</fullName>
    </submittedName>
</protein>
<reference evidence="1 2" key="2">
    <citation type="submission" date="2017-10" db="EMBL/GenBank/DDBJ databases">
        <title>Extensive intraspecific genome diversity in a model arbuscular mycorrhizal fungus.</title>
        <authorList>
            <person name="Chen E.C.H."/>
            <person name="Morin E."/>
            <person name="Baudet D."/>
            <person name="Noel J."/>
            <person name="Ndikumana S."/>
            <person name="Charron P."/>
            <person name="St-Onge C."/>
            <person name="Giorgi J."/>
            <person name="Grigoriev I.V."/>
            <person name="Roux C."/>
            <person name="Martin F.M."/>
            <person name="Corradi N."/>
        </authorList>
    </citation>
    <scope>NUCLEOTIDE SEQUENCE [LARGE SCALE GENOMIC DNA]</scope>
    <source>
        <strain evidence="1 2">C2</strain>
    </source>
</reference>
<proteinExistence type="predicted"/>
<dbReference type="VEuPathDB" id="FungiDB:FUN_014682"/>
<dbReference type="Proteomes" id="UP000233469">
    <property type="component" value="Unassembled WGS sequence"/>
</dbReference>
<reference evidence="1 2" key="1">
    <citation type="submission" date="2016-04" db="EMBL/GenBank/DDBJ databases">
        <title>Genome analyses suggest a sexual origin of heterokaryosis in a supposedly ancient asexual fungus.</title>
        <authorList>
            <person name="Ropars J."/>
            <person name="Sedzielewska K."/>
            <person name="Noel J."/>
            <person name="Charron P."/>
            <person name="Farinelli L."/>
            <person name="Marton T."/>
            <person name="Kruger M."/>
            <person name="Pelin A."/>
            <person name="Brachmann A."/>
            <person name="Corradi N."/>
        </authorList>
    </citation>
    <scope>NUCLEOTIDE SEQUENCE [LARGE SCALE GENOMIC DNA]</scope>
    <source>
        <strain evidence="1 2">C2</strain>
    </source>
</reference>
<dbReference type="AlphaFoldDB" id="A0A2N1MDY2"/>